<keyword evidence="4" id="KW-1185">Reference proteome</keyword>
<feature type="signal peptide" evidence="1">
    <location>
        <begin position="1"/>
        <end position="20"/>
    </location>
</feature>
<dbReference type="AlphaFoldDB" id="R7U7R5"/>
<organism evidence="2">
    <name type="scientific">Capitella teleta</name>
    <name type="common">Polychaete worm</name>
    <dbReference type="NCBI Taxonomy" id="283909"/>
    <lineage>
        <taxon>Eukaryota</taxon>
        <taxon>Metazoa</taxon>
        <taxon>Spiralia</taxon>
        <taxon>Lophotrochozoa</taxon>
        <taxon>Annelida</taxon>
        <taxon>Polychaeta</taxon>
        <taxon>Sedentaria</taxon>
        <taxon>Scolecida</taxon>
        <taxon>Capitellidae</taxon>
        <taxon>Capitella</taxon>
    </lineage>
</organism>
<evidence type="ECO:0000256" key="1">
    <source>
        <dbReference type="SAM" id="SignalP"/>
    </source>
</evidence>
<dbReference type="EnsemblMetazoa" id="CapteT215898">
    <property type="protein sequence ID" value="CapteP215898"/>
    <property type="gene ID" value="CapteG215898"/>
</dbReference>
<dbReference type="EMBL" id="KB307163">
    <property type="protein sequence ID" value="ELT99175.1"/>
    <property type="molecule type" value="Genomic_DNA"/>
</dbReference>
<reference evidence="2 4" key="2">
    <citation type="journal article" date="2013" name="Nature">
        <title>Insights into bilaterian evolution from three spiralian genomes.</title>
        <authorList>
            <person name="Simakov O."/>
            <person name="Marletaz F."/>
            <person name="Cho S.J."/>
            <person name="Edsinger-Gonzales E."/>
            <person name="Havlak P."/>
            <person name="Hellsten U."/>
            <person name="Kuo D.H."/>
            <person name="Larsson T."/>
            <person name="Lv J."/>
            <person name="Arendt D."/>
            <person name="Savage R."/>
            <person name="Osoegawa K."/>
            <person name="de Jong P."/>
            <person name="Grimwood J."/>
            <person name="Chapman J.A."/>
            <person name="Shapiro H."/>
            <person name="Aerts A."/>
            <person name="Otillar R.P."/>
            <person name="Terry A.Y."/>
            <person name="Boore J.L."/>
            <person name="Grigoriev I.V."/>
            <person name="Lindberg D.R."/>
            <person name="Seaver E.C."/>
            <person name="Weisblat D.A."/>
            <person name="Putnam N.H."/>
            <person name="Rokhsar D.S."/>
        </authorList>
    </citation>
    <scope>NUCLEOTIDE SEQUENCE</scope>
    <source>
        <strain evidence="2 4">I ESC-2004</strain>
    </source>
</reference>
<evidence type="ECO:0000313" key="4">
    <source>
        <dbReference type="Proteomes" id="UP000014760"/>
    </source>
</evidence>
<sequence>MQISYLLGFTFLNFACIVFGHTCHSCTGGGESDCANLLENTPELSGTCSVEEGEGKCFIRREPNGATYWGCLTDTFWPGVPWRSFNGCMEDWINGWSMEEDGKSVEKPIVWCLCDWDLCNLKIEDMLKETDQGEGSQIESGSD</sequence>
<keyword evidence="1" id="KW-0732">Signal</keyword>
<protein>
    <submittedName>
        <fullName evidence="2 3">Uncharacterized protein</fullName>
    </submittedName>
</protein>
<accession>R7U7R5</accession>
<dbReference type="EMBL" id="AMQN01010152">
    <property type="status" value="NOT_ANNOTATED_CDS"/>
    <property type="molecule type" value="Genomic_DNA"/>
</dbReference>
<feature type="chain" id="PRO_5008787736" evidence="1">
    <location>
        <begin position="21"/>
        <end position="143"/>
    </location>
</feature>
<name>R7U7R5_CAPTE</name>
<dbReference type="HOGENOM" id="CLU_1808048_0_0_1"/>
<evidence type="ECO:0000313" key="2">
    <source>
        <dbReference type="EMBL" id="ELT99175.1"/>
    </source>
</evidence>
<evidence type="ECO:0000313" key="3">
    <source>
        <dbReference type="EnsemblMetazoa" id="CapteP215898"/>
    </source>
</evidence>
<dbReference type="Proteomes" id="UP000014760">
    <property type="component" value="Unassembled WGS sequence"/>
</dbReference>
<proteinExistence type="predicted"/>
<gene>
    <name evidence="2" type="ORF">CAPTEDRAFT_215898</name>
</gene>
<reference evidence="4" key="1">
    <citation type="submission" date="2012-12" db="EMBL/GenBank/DDBJ databases">
        <authorList>
            <person name="Hellsten U."/>
            <person name="Grimwood J."/>
            <person name="Chapman J.A."/>
            <person name="Shapiro H."/>
            <person name="Aerts A."/>
            <person name="Otillar R.P."/>
            <person name="Terry A.Y."/>
            <person name="Boore J.L."/>
            <person name="Simakov O."/>
            <person name="Marletaz F."/>
            <person name="Cho S.-J."/>
            <person name="Edsinger-Gonzales E."/>
            <person name="Havlak P."/>
            <person name="Kuo D.-H."/>
            <person name="Larsson T."/>
            <person name="Lv J."/>
            <person name="Arendt D."/>
            <person name="Savage R."/>
            <person name="Osoegawa K."/>
            <person name="de Jong P."/>
            <person name="Lindberg D.R."/>
            <person name="Seaver E.C."/>
            <person name="Weisblat D.A."/>
            <person name="Putnam N.H."/>
            <person name="Grigoriev I.V."/>
            <person name="Rokhsar D.S."/>
        </authorList>
    </citation>
    <scope>NUCLEOTIDE SEQUENCE</scope>
    <source>
        <strain evidence="4">I ESC-2004</strain>
    </source>
</reference>
<reference evidence="3" key="3">
    <citation type="submission" date="2015-06" db="UniProtKB">
        <authorList>
            <consortium name="EnsemblMetazoa"/>
        </authorList>
    </citation>
    <scope>IDENTIFICATION</scope>
</reference>